<dbReference type="GO" id="GO:0003700">
    <property type="term" value="F:DNA-binding transcription factor activity"/>
    <property type="evidence" value="ECO:0007669"/>
    <property type="project" value="TreeGrafter"/>
</dbReference>
<evidence type="ECO:0000256" key="1">
    <source>
        <dbReference type="ARBA" id="ARBA00023125"/>
    </source>
</evidence>
<accession>A0A8S8XL49</accession>
<gene>
    <name evidence="4" type="ORF">TMPK1_40620</name>
</gene>
<evidence type="ECO:0000313" key="4">
    <source>
        <dbReference type="EMBL" id="GIL41825.1"/>
    </source>
</evidence>
<name>A0A8S8XL49_9PROT</name>
<evidence type="ECO:0000259" key="3">
    <source>
        <dbReference type="PROSITE" id="PS50977"/>
    </source>
</evidence>
<keyword evidence="1 2" id="KW-0238">DNA-binding</keyword>
<dbReference type="AlphaFoldDB" id="A0A8S8XL49"/>
<dbReference type="InterPro" id="IPR050109">
    <property type="entry name" value="HTH-type_TetR-like_transc_reg"/>
</dbReference>
<dbReference type="RefSeq" id="WP_420245484.1">
    <property type="nucleotide sequence ID" value="NZ_BOPV01000001.1"/>
</dbReference>
<dbReference type="SUPFAM" id="SSF46689">
    <property type="entry name" value="Homeodomain-like"/>
    <property type="match status" value="1"/>
</dbReference>
<sequence>MTSIANAAPLGATRSTPRLRLRDRRRAIVEAAVPLFARKGLRGTTTRALAQAAGVSEALLYRHFPSKEALHQEVLDHVTESGDQAIDLIRSLPASTSTLVHMLTYMVHRFANQAHVDREAAQQRLFLASLIGDGEFARAVLKRAFEQYYPPMLAAMQAAEEAGDLTPGPVSPANRFWFVEHVASMLINLRLSGGPAVTYANNDAQDESDVIRQAVWFCCRGIGLTDAAIATHLNPQALGLLADSAARNAARA</sequence>
<protein>
    <submittedName>
        <fullName evidence="4">TetR family transcriptional regulator</fullName>
    </submittedName>
</protein>
<dbReference type="GO" id="GO:0000976">
    <property type="term" value="F:transcription cis-regulatory region binding"/>
    <property type="evidence" value="ECO:0007669"/>
    <property type="project" value="TreeGrafter"/>
</dbReference>
<organism evidence="4 5">
    <name type="scientific">Roseiterribacter gracilis</name>
    <dbReference type="NCBI Taxonomy" id="2812848"/>
    <lineage>
        <taxon>Bacteria</taxon>
        <taxon>Pseudomonadati</taxon>
        <taxon>Pseudomonadota</taxon>
        <taxon>Alphaproteobacteria</taxon>
        <taxon>Rhodospirillales</taxon>
        <taxon>Roseiterribacteraceae</taxon>
        <taxon>Roseiterribacter</taxon>
    </lineage>
</organism>
<dbReference type="PANTHER" id="PTHR30055:SF223">
    <property type="entry name" value="HTH-TYPE TRANSCRIPTIONAL REGULATOR UIDR"/>
    <property type="match status" value="1"/>
</dbReference>
<dbReference type="PANTHER" id="PTHR30055">
    <property type="entry name" value="HTH-TYPE TRANSCRIPTIONAL REGULATOR RUTR"/>
    <property type="match status" value="1"/>
</dbReference>
<dbReference type="PROSITE" id="PS01081">
    <property type="entry name" value="HTH_TETR_1"/>
    <property type="match status" value="1"/>
</dbReference>
<feature type="DNA-binding region" description="H-T-H motif" evidence="2">
    <location>
        <begin position="45"/>
        <end position="64"/>
    </location>
</feature>
<dbReference type="EMBL" id="BOPV01000001">
    <property type="protein sequence ID" value="GIL41825.1"/>
    <property type="molecule type" value="Genomic_DNA"/>
</dbReference>
<dbReference type="Proteomes" id="UP000681075">
    <property type="component" value="Unassembled WGS sequence"/>
</dbReference>
<dbReference type="Gene3D" id="1.10.357.10">
    <property type="entry name" value="Tetracycline Repressor, domain 2"/>
    <property type="match status" value="1"/>
</dbReference>
<comment type="caution">
    <text evidence="4">The sequence shown here is derived from an EMBL/GenBank/DDBJ whole genome shotgun (WGS) entry which is preliminary data.</text>
</comment>
<dbReference type="InterPro" id="IPR001647">
    <property type="entry name" value="HTH_TetR"/>
</dbReference>
<feature type="domain" description="HTH tetR-type" evidence="3">
    <location>
        <begin position="22"/>
        <end position="82"/>
    </location>
</feature>
<evidence type="ECO:0000313" key="5">
    <source>
        <dbReference type="Proteomes" id="UP000681075"/>
    </source>
</evidence>
<dbReference type="Pfam" id="PF00440">
    <property type="entry name" value="TetR_N"/>
    <property type="match status" value="1"/>
</dbReference>
<dbReference type="InterPro" id="IPR009057">
    <property type="entry name" value="Homeodomain-like_sf"/>
</dbReference>
<reference evidence="4" key="1">
    <citation type="submission" date="2021-02" db="EMBL/GenBank/DDBJ databases">
        <title>Genome sequence of Rhodospirillales sp. strain TMPK1 isolated from soil.</title>
        <authorList>
            <person name="Nakai R."/>
            <person name="Kusada H."/>
            <person name="Tamaki H."/>
        </authorList>
    </citation>
    <scope>NUCLEOTIDE SEQUENCE</scope>
    <source>
        <strain evidence="4">TMPK1</strain>
    </source>
</reference>
<dbReference type="PROSITE" id="PS50977">
    <property type="entry name" value="HTH_TETR_2"/>
    <property type="match status" value="1"/>
</dbReference>
<proteinExistence type="predicted"/>
<dbReference type="PRINTS" id="PR00455">
    <property type="entry name" value="HTHTETR"/>
</dbReference>
<evidence type="ECO:0000256" key="2">
    <source>
        <dbReference type="PROSITE-ProRule" id="PRU00335"/>
    </source>
</evidence>
<dbReference type="InterPro" id="IPR023772">
    <property type="entry name" value="DNA-bd_HTH_TetR-type_CS"/>
</dbReference>
<keyword evidence="5" id="KW-1185">Reference proteome</keyword>